<keyword evidence="2" id="KW-1185">Reference proteome</keyword>
<name>A0ABY8J2G5_9BACI</name>
<evidence type="ECO:0000313" key="2">
    <source>
        <dbReference type="Proteomes" id="UP001221597"/>
    </source>
</evidence>
<gene>
    <name evidence="1" type="ORF">P9989_07780</name>
</gene>
<protein>
    <submittedName>
        <fullName evidence="1">Uncharacterized protein</fullName>
    </submittedName>
</protein>
<dbReference type="EMBL" id="CP121671">
    <property type="protein sequence ID" value="WFT76252.1"/>
    <property type="molecule type" value="Genomic_DNA"/>
</dbReference>
<dbReference type="Proteomes" id="UP001221597">
    <property type="component" value="Chromosome"/>
</dbReference>
<sequence length="56" mass="6388">MEQQQLDVNKVIEVLSARHSHTVAALEREIAVLVVQREHLAEENKQLKEGKTNAKK</sequence>
<accession>A0ABY8J2G5</accession>
<proteinExistence type="predicted"/>
<evidence type="ECO:0000313" key="1">
    <source>
        <dbReference type="EMBL" id="WFT76252.1"/>
    </source>
</evidence>
<organism evidence="1 2">
    <name type="scientific">Halobacillus naozhouensis</name>
    <dbReference type="NCBI Taxonomy" id="554880"/>
    <lineage>
        <taxon>Bacteria</taxon>
        <taxon>Bacillati</taxon>
        <taxon>Bacillota</taxon>
        <taxon>Bacilli</taxon>
        <taxon>Bacillales</taxon>
        <taxon>Bacillaceae</taxon>
        <taxon>Halobacillus</taxon>
    </lineage>
</organism>
<dbReference type="RefSeq" id="WP_283078206.1">
    <property type="nucleotide sequence ID" value="NZ_CP121671.1"/>
</dbReference>
<reference evidence="1 2" key="1">
    <citation type="submission" date="2023-04" db="EMBL/GenBank/DDBJ databases">
        <title>Genome sequence of Halobacillus naozhouensis KACC 21980.</title>
        <authorList>
            <person name="Kim S."/>
            <person name="Heo J."/>
            <person name="Kwon S.-W."/>
        </authorList>
    </citation>
    <scope>NUCLEOTIDE SEQUENCE [LARGE SCALE GENOMIC DNA]</scope>
    <source>
        <strain evidence="1 2">KCTC 13234</strain>
    </source>
</reference>